<organism evidence="2 3">
    <name type="scientific">Paraphaeosphaeria minitans</name>
    <dbReference type="NCBI Taxonomy" id="565426"/>
    <lineage>
        <taxon>Eukaryota</taxon>
        <taxon>Fungi</taxon>
        <taxon>Dikarya</taxon>
        <taxon>Ascomycota</taxon>
        <taxon>Pezizomycotina</taxon>
        <taxon>Dothideomycetes</taxon>
        <taxon>Pleosporomycetidae</taxon>
        <taxon>Pleosporales</taxon>
        <taxon>Massarineae</taxon>
        <taxon>Didymosphaeriaceae</taxon>
        <taxon>Paraphaeosphaeria</taxon>
    </lineage>
</organism>
<sequence>MADSNPVSSIIRGNGAVKHPRIVSFATSLKVITAIGGLPPTTDEIGSESAYTMSSFDYPNSTIQDPREVPDLDMHAHNRAPADDYNYFETSQEHPKVKQRYSSTPQGNSLPTFRPFSPFRNPFPHTPSLSDGSALSVVDRLPTPPPVECNPTDPNVIKVPQNVGWFDFRSARTSLDGADPETLYTPRPKPNKQIPSLPTQPRARPNFGQEKKHKHVQLPSVKKAFKSRKHSDMETLMKVHNLGKELQIVYHDGPKGEGQKMWSGIRGLNKEKCELKPMKISLKAPWAAGSPRTHAARTQAQNEQLDRVHAAALEIQPPRALITSPPVPVRTPLLGVVRSPVIPEPSPDSFLWEPRGREGSQGKVSTTSTYNYHSRDVPVTAAESVLYDSKESIIDYALRAKASVPKLRPAPKSRALQEKGLPPPPVRRPGEPEPPELAKQKEAYRRRVGTSPPRHGEGKLPLASQHEVDHKILTTASNPQNKHPAGSSLAVSHDFPYATSKPPPRSASLDDRPTERPPYQKTPNKAKTNKAPKKSLAETFSAFFDPHSHHKNTSSKKDPFTDLLAQTKDRARAKHQQKLKDAISDSRPVMAPGGLAVNFATEAGGVGGPGAAVAVAPQIVNPEWTALQEKREAKRRADEAGKLGFLTKSSFGFLHTVFAKDVGVKEIGEGKKGKKGGRAKHPKCSRRDSDASMVCADAKVPRSESKGKQKAEDGPGAELDMRVFKGPVRQFLDQPARELRDLGPSRQMGEWPPVEDENLVPKPLGIRKGTGTGESFYPKYESLLREYRDSVDKDESVWI</sequence>
<comment type="caution">
    <text evidence="2">The sequence shown here is derived from an EMBL/GenBank/DDBJ whole genome shotgun (WGS) entry which is preliminary data.</text>
</comment>
<feature type="region of interest" description="Disordered" evidence="1">
    <location>
        <begin position="739"/>
        <end position="775"/>
    </location>
</feature>
<feature type="compositionally biased region" description="Basic and acidic residues" evidence="1">
    <location>
        <begin position="699"/>
        <end position="719"/>
    </location>
</feature>
<feature type="region of interest" description="Disordered" evidence="1">
    <location>
        <begin position="176"/>
        <end position="217"/>
    </location>
</feature>
<evidence type="ECO:0000313" key="2">
    <source>
        <dbReference type="EMBL" id="KAF9730559.1"/>
    </source>
</evidence>
<name>A0A9P6G819_9PLEO</name>
<feature type="compositionally biased region" description="Basic and acidic residues" evidence="1">
    <location>
        <begin position="428"/>
        <end position="445"/>
    </location>
</feature>
<evidence type="ECO:0000313" key="3">
    <source>
        <dbReference type="Proteomes" id="UP000756921"/>
    </source>
</evidence>
<protein>
    <submittedName>
        <fullName evidence="2">Uncharacterized protein</fullName>
    </submittedName>
</protein>
<dbReference type="EMBL" id="WJXW01000014">
    <property type="protein sequence ID" value="KAF9730559.1"/>
    <property type="molecule type" value="Genomic_DNA"/>
</dbReference>
<keyword evidence="3" id="KW-1185">Reference proteome</keyword>
<reference evidence="2" key="1">
    <citation type="journal article" date="2020" name="Mol. Plant Microbe Interact.">
        <title>Genome Sequence of the Biocontrol Agent Coniothyrium minitans strain Conio (IMI 134523).</title>
        <authorList>
            <person name="Patel D."/>
            <person name="Shittu T.A."/>
            <person name="Baroncelli R."/>
            <person name="Muthumeenakshi S."/>
            <person name="Osborne T.H."/>
            <person name="Janganan T.K."/>
            <person name="Sreenivasaprasad S."/>
        </authorList>
    </citation>
    <scope>NUCLEOTIDE SEQUENCE</scope>
    <source>
        <strain evidence="2">Conio</strain>
    </source>
</reference>
<evidence type="ECO:0000256" key="1">
    <source>
        <dbReference type="SAM" id="MobiDB-lite"/>
    </source>
</evidence>
<feature type="region of interest" description="Disordered" evidence="1">
    <location>
        <begin position="346"/>
        <end position="369"/>
    </location>
</feature>
<proteinExistence type="predicted"/>
<dbReference type="OrthoDB" id="3790865at2759"/>
<feature type="region of interest" description="Disordered" evidence="1">
    <location>
        <begin position="668"/>
        <end position="719"/>
    </location>
</feature>
<feature type="region of interest" description="Disordered" evidence="1">
    <location>
        <begin position="405"/>
        <end position="534"/>
    </location>
</feature>
<gene>
    <name evidence="2" type="ORF">PMIN01_11428</name>
</gene>
<dbReference type="AlphaFoldDB" id="A0A9P6G819"/>
<accession>A0A9P6G819</accession>
<feature type="compositionally biased region" description="Basic residues" evidence="1">
    <location>
        <begin position="672"/>
        <end position="684"/>
    </location>
</feature>
<dbReference type="Proteomes" id="UP000756921">
    <property type="component" value="Unassembled WGS sequence"/>
</dbReference>